<dbReference type="InterPro" id="IPR056458">
    <property type="entry name" value="TPR_DOP1_M"/>
</dbReference>
<dbReference type="InterPro" id="IPR040314">
    <property type="entry name" value="DOP1"/>
</dbReference>
<dbReference type="PANTHER" id="PTHR14042">
    <property type="entry name" value="DOPEY-RELATED"/>
    <property type="match status" value="1"/>
</dbReference>
<accession>A0AAV9JUQ5</accession>
<feature type="domain" description="DOP1-like middle TPR" evidence="1">
    <location>
        <begin position="43"/>
        <end position="248"/>
    </location>
</feature>
<organism evidence="3 4">
    <name type="scientific">Oleoguttula mirabilis</name>
    <dbReference type="NCBI Taxonomy" id="1507867"/>
    <lineage>
        <taxon>Eukaryota</taxon>
        <taxon>Fungi</taxon>
        <taxon>Dikarya</taxon>
        <taxon>Ascomycota</taxon>
        <taxon>Pezizomycotina</taxon>
        <taxon>Dothideomycetes</taxon>
        <taxon>Dothideomycetidae</taxon>
        <taxon>Mycosphaerellales</taxon>
        <taxon>Teratosphaeriaceae</taxon>
        <taxon>Oleoguttula</taxon>
    </lineage>
</organism>
<dbReference type="GO" id="GO:0006895">
    <property type="term" value="P:Golgi to endosome transport"/>
    <property type="evidence" value="ECO:0007669"/>
    <property type="project" value="InterPro"/>
</dbReference>
<name>A0AAV9JUQ5_9PEZI</name>
<dbReference type="EMBL" id="JAVFHQ010000005">
    <property type="protein sequence ID" value="KAK4549263.1"/>
    <property type="molecule type" value="Genomic_DNA"/>
</dbReference>
<gene>
    <name evidence="3" type="ORF">LTR36_007722</name>
</gene>
<dbReference type="GO" id="GO:0005768">
    <property type="term" value="C:endosome"/>
    <property type="evidence" value="ECO:0007669"/>
    <property type="project" value="TreeGrafter"/>
</dbReference>
<comment type="caution">
    <text evidence="3">The sequence shown here is derived from an EMBL/GenBank/DDBJ whole genome shotgun (WGS) entry which is preliminary data.</text>
</comment>
<protein>
    <recommendedName>
        <fullName evidence="5">Dopey N-terminal domain-containing protein</fullName>
    </recommendedName>
</protein>
<dbReference type="GO" id="GO:0005829">
    <property type="term" value="C:cytosol"/>
    <property type="evidence" value="ECO:0007669"/>
    <property type="project" value="GOC"/>
</dbReference>
<proteinExistence type="predicted"/>
<dbReference type="Proteomes" id="UP001324427">
    <property type="component" value="Unassembled WGS sequence"/>
</dbReference>
<keyword evidence="4" id="KW-1185">Reference proteome</keyword>
<dbReference type="SUPFAM" id="SSF48371">
    <property type="entry name" value="ARM repeat"/>
    <property type="match status" value="1"/>
</dbReference>
<sequence length="1484" mass="162673">MRDMSLNRRLWTWFLGPDPKDEGSPSALRNQLAELPASTQFLYFEAYAKGPLERCTLAMFTASVTAPAQKARPFRICLSLMDRWEIGGSLVPCIFLPALESFYTYTLSAPAQDTAEVLRSASLFFDGVESNLIWWKLISLLRNPVRANDASSEGLRLFEWVLDNFNTNDEEMVATHIPLTALYLLSLLNTRPVSMFDDTGCTPALRTLARLLEMTASRAFTGPKDSSQNNEAQVPVSKDIGMKIDEFFNAPQYGSSKRNAPFESSALAHLLLGQTVSVLVRTLSVGTSRLFSLAVPVFLTLLSKVPNEMAPDLNELEAIIATEIASAENQATSVPFPTIAAVVSLLPALQLKGLVTTHSIVGLAHAITSHLWRYLAPTLPKYHVEAVKSLWQVEDIVAPEEVLEVSLLAFMRSVERTPSSPARDAAKIVRHFVVLWDHTVPSQPTGTKTGAFGLGRRGSAVPSVSDAAQSARRLKILSKPLLLTLDALRHPADASFEAVKDWISGLPSLEDVFSILIRGMHESLDEDEGPIVPDEARHRSEEQRVRNLVYYLELINSVLRIGNEWVWECLSTLAVEIADVPEENGVSNLTQACLHILSEPQDTSLVVQKAAIALLETLMSSPVAAELSHTDLDSRLLDRLIIALDDDDGVLQGSLLRIVPVAMKLRLSETFAEPPGEHRSRGSLSLRRPASIAIKANGSTSALHNALTPPPRLLQCIQMGFTSPSARFHMDQWLSFLASILPTFADTIFASLIPLVECFCAEVNKTFSELLALTKIASSQHVAAPPDTVVLGLLEGLEMILARAHDSLVYDGMPETPSKPATQPNSFLGSVASGVFRAEGPPSKTAQANSRLTVILAFQDSIRTCLGIWTWANHSTEGDDYDVASAATTAHNALRLRNKTRYLLEQMFFVEPLESLEVVMARWRFAARQDEAAAALSLLQVMQGSRPKNVVPAILDALCSRTNPAALPPSRQASQTVDLGAADVALFLLAYLQATEDDAMDEVWADCVAFLRDVLANPLPYRQILPPLLSLVHLLAEKVGNTNFGEQRKMRRELGDIFQRLLAATFTSLPSAFVLETEKGMSQKQDVNEMATRAGREATKLVIVLKRAVMDLEVILETPERIAAAVNSIASTFLSPALRAKSFPDTISMDHLSLLQEIAIKAPMAKAWRKEVGDAFNDARLLASPPPLVEDGWLPVLHQLSLRDRDRMAELLSRITPPSSAGIMFGVGASAARLEADRKTQLNLRRICLLLLASPEDYWVAYLRDFDEKLVELSGATRSSSPSSATRAELFMLCMALVLSLSPVHLSPLWPSINDNLQAALTSLYPTHAAESDVTNLGLLQACKLLDQLVALSPDEFQLHEWLYIADTIDAVHRPDDWTATALSDQIAEALGTGGIEDSQAGMPPTQAASRGGRRLLLGNQLTVDKGDVKALPRDEFAKAVLRPFLNQLSIHAYEGVYSMDVPDVEVCRHRLLQDVLDLSTIME</sequence>
<evidence type="ECO:0000313" key="4">
    <source>
        <dbReference type="Proteomes" id="UP001324427"/>
    </source>
</evidence>
<evidence type="ECO:0000313" key="3">
    <source>
        <dbReference type="EMBL" id="KAK4549263.1"/>
    </source>
</evidence>
<evidence type="ECO:0000259" key="2">
    <source>
        <dbReference type="Pfam" id="PF24598"/>
    </source>
</evidence>
<dbReference type="Pfam" id="PF24598">
    <property type="entry name" value="DOP1_C"/>
    <property type="match status" value="1"/>
</dbReference>
<feature type="domain" description="DOP1-like C-terminal" evidence="2">
    <location>
        <begin position="987"/>
        <end position="1459"/>
    </location>
</feature>
<dbReference type="InterPro" id="IPR056457">
    <property type="entry name" value="DOP1_C"/>
</dbReference>
<dbReference type="GO" id="GO:0005802">
    <property type="term" value="C:trans-Golgi network"/>
    <property type="evidence" value="ECO:0007669"/>
    <property type="project" value="TreeGrafter"/>
</dbReference>
<reference evidence="3 4" key="1">
    <citation type="submission" date="2021-11" db="EMBL/GenBank/DDBJ databases">
        <title>Black yeast isolated from Biological Soil Crust.</title>
        <authorList>
            <person name="Kurbessoian T."/>
        </authorList>
    </citation>
    <scope>NUCLEOTIDE SEQUENCE [LARGE SCALE GENOMIC DNA]</scope>
    <source>
        <strain evidence="3 4">CCFEE 5522</strain>
    </source>
</reference>
<evidence type="ECO:0008006" key="5">
    <source>
        <dbReference type="Google" id="ProtNLM"/>
    </source>
</evidence>
<dbReference type="PANTHER" id="PTHR14042:SF24">
    <property type="entry name" value="PROTEIN DOPEY-1 HOMOLOG"/>
    <property type="match status" value="1"/>
</dbReference>
<dbReference type="Pfam" id="PF24597">
    <property type="entry name" value="TPR_DOP1_M"/>
    <property type="match status" value="1"/>
</dbReference>
<dbReference type="InterPro" id="IPR016024">
    <property type="entry name" value="ARM-type_fold"/>
</dbReference>
<evidence type="ECO:0000259" key="1">
    <source>
        <dbReference type="Pfam" id="PF24597"/>
    </source>
</evidence>